<evidence type="ECO:0000256" key="1">
    <source>
        <dbReference type="SAM" id="MobiDB-lite"/>
    </source>
</evidence>
<dbReference type="Pfam" id="PF07494">
    <property type="entry name" value="Reg_prop"/>
    <property type="match status" value="2"/>
</dbReference>
<name>A0A8J6Y6J0_9BACT</name>
<sequence length="329" mass="36825">MENARFNRLTLEDGLSQSSVNCIVQDNQGFLWFGTQDGLNRYDGYEFKTFHHDDRDPGSISNNFVWALHVDRNGLLWIGTEGGGLSLLLPGFPQSPLGQDRDGDDQPDEQDERTEGVHQDDHADGHDHARQGRYAVPGTEPEPDREQILFRFHRYGKGCQDRVDQKVHGGGGYQGYRVTGSLTDRVTDQPDISQSCKGSGQRYHSQVERGPDGERPSPGPEHRSDYADQGDQRRRQRVQHDQGGEDEQVESGHLDLQGAYPHRAHPQGRVDSNCTTDQNGCCQKQDPGRAPDIIISSHDRSGVRVRLFATRCIARGMPAFPTKRTATDI</sequence>
<evidence type="ECO:0008006" key="4">
    <source>
        <dbReference type="Google" id="ProtNLM"/>
    </source>
</evidence>
<dbReference type="EMBL" id="JACXWD010000023">
    <property type="protein sequence ID" value="MBD3868135.1"/>
    <property type="molecule type" value="Genomic_DNA"/>
</dbReference>
<organism evidence="2 3">
    <name type="scientific">Candidatus Polarisedimenticola svalbardensis</name>
    <dbReference type="NCBI Taxonomy" id="2886004"/>
    <lineage>
        <taxon>Bacteria</taxon>
        <taxon>Pseudomonadati</taxon>
        <taxon>Acidobacteriota</taxon>
        <taxon>Candidatus Polarisedimenticolia</taxon>
        <taxon>Candidatus Polarisedimenticolales</taxon>
        <taxon>Candidatus Polarisedimenticolaceae</taxon>
        <taxon>Candidatus Polarisedimenticola</taxon>
    </lineage>
</organism>
<reference evidence="2 3" key="1">
    <citation type="submission" date="2020-08" db="EMBL/GenBank/DDBJ databases">
        <title>Acidobacteriota in marine sediments use diverse sulfur dissimilation pathways.</title>
        <authorList>
            <person name="Wasmund K."/>
        </authorList>
    </citation>
    <scope>NUCLEOTIDE SEQUENCE [LARGE SCALE GENOMIC DNA]</scope>
    <source>
        <strain evidence="2">MAG AM4</strain>
    </source>
</reference>
<dbReference type="InterPro" id="IPR011110">
    <property type="entry name" value="Reg_prop"/>
</dbReference>
<accession>A0A8J6Y6J0</accession>
<feature type="region of interest" description="Disordered" evidence="1">
    <location>
        <begin position="89"/>
        <end position="144"/>
    </location>
</feature>
<feature type="compositionally biased region" description="Polar residues" evidence="1">
    <location>
        <begin position="182"/>
        <end position="204"/>
    </location>
</feature>
<feature type="compositionally biased region" description="Acidic residues" evidence="1">
    <location>
        <begin position="102"/>
        <end position="112"/>
    </location>
</feature>
<feature type="region of interest" description="Disordered" evidence="1">
    <location>
        <begin position="182"/>
        <end position="278"/>
    </location>
</feature>
<dbReference type="Proteomes" id="UP000648239">
    <property type="component" value="Unassembled WGS sequence"/>
</dbReference>
<evidence type="ECO:0000313" key="2">
    <source>
        <dbReference type="EMBL" id="MBD3868135.1"/>
    </source>
</evidence>
<dbReference type="AlphaFoldDB" id="A0A8J6Y6J0"/>
<feature type="compositionally biased region" description="Low complexity" evidence="1">
    <location>
        <begin position="89"/>
        <end position="98"/>
    </location>
</feature>
<dbReference type="SUPFAM" id="SSF63829">
    <property type="entry name" value="Calcium-dependent phosphotriesterase"/>
    <property type="match status" value="1"/>
</dbReference>
<dbReference type="InterPro" id="IPR015943">
    <property type="entry name" value="WD40/YVTN_repeat-like_dom_sf"/>
</dbReference>
<gene>
    <name evidence="2" type="ORF">IFK94_08415</name>
</gene>
<feature type="compositionally biased region" description="Basic and acidic residues" evidence="1">
    <location>
        <begin position="205"/>
        <end position="243"/>
    </location>
</feature>
<feature type="compositionally biased region" description="Basic and acidic residues" evidence="1">
    <location>
        <begin position="113"/>
        <end position="130"/>
    </location>
</feature>
<evidence type="ECO:0000313" key="3">
    <source>
        <dbReference type="Proteomes" id="UP000648239"/>
    </source>
</evidence>
<comment type="caution">
    <text evidence="2">The sequence shown here is derived from an EMBL/GenBank/DDBJ whole genome shotgun (WGS) entry which is preliminary data.</text>
</comment>
<proteinExistence type="predicted"/>
<protein>
    <recommendedName>
        <fullName evidence="4">Two component regulator three Y domain-containing protein</fullName>
    </recommendedName>
</protein>
<dbReference type="Gene3D" id="2.130.10.10">
    <property type="entry name" value="YVTN repeat-like/Quinoprotein amine dehydrogenase"/>
    <property type="match status" value="1"/>
</dbReference>